<dbReference type="EMBL" id="FZPD01000006">
    <property type="protein sequence ID" value="SNT34254.1"/>
    <property type="molecule type" value="Genomic_DNA"/>
</dbReference>
<name>A0A239LXA1_EKHLU</name>
<dbReference type="OrthoDB" id="9773411at2"/>
<protein>
    <submittedName>
        <fullName evidence="2">Uncharacterized protein</fullName>
    </submittedName>
</protein>
<feature type="chain" id="PRO_5013348771" evidence="1">
    <location>
        <begin position="19"/>
        <end position="321"/>
    </location>
</feature>
<accession>A0A239LXA1</accession>
<evidence type="ECO:0000313" key="3">
    <source>
        <dbReference type="Proteomes" id="UP000198393"/>
    </source>
</evidence>
<gene>
    <name evidence="2" type="ORF">SAMN05421640_3406</name>
</gene>
<proteinExistence type="predicted"/>
<sequence>MKYSLTALLIFFTLGSKAQLVPSEFEQITHLVTFGAESKPGWGDDDHTQVFFFVVPESFTKPVYIRVFDPDIGGKHDEPNGSWDTGVKFSVYGGQGTHSDPDAKKIDPIGNYKSGTLLASKLFQAEARYDDQWYTFGPFNPMEGEEAPELNGRVFKVIAEGIAGNDGNLYKYFLSTKDQENKEVEGANAFTYEYSFRLPEVKNSVAHLYPFIDDDVISITQHNFDFDFEGSILIYSIAKNRHRATASANRQWGTSKHPIIDEEKNTTVDLQIVKGRTSRNDMVCYITNQYDEAIAFFSVPVGGPPKFKYKVNVKYKDKGND</sequence>
<evidence type="ECO:0000256" key="1">
    <source>
        <dbReference type="SAM" id="SignalP"/>
    </source>
</evidence>
<feature type="signal peptide" evidence="1">
    <location>
        <begin position="1"/>
        <end position="18"/>
    </location>
</feature>
<reference evidence="2 3" key="1">
    <citation type="submission" date="2017-06" db="EMBL/GenBank/DDBJ databases">
        <authorList>
            <person name="Kim H.J."/>
            <person name="Triplett B.A."/>
        </authorList>
    </citation>
    <scope>NUCLEOTIDE SEQUENCE [LARGE SCALE GENOMIC DNA]</scope>
    <source>
        <strain evidence="2 3">DSM 19307</strain>
    </source>
</reference>
<keyword evidence="3" id="KW-1185">Reference proteome</keyword>
<dbReference type="RefSeq" id="WP_089358084.1">
    <property type="nucleotide sequence ID" value="NZ_FZPD01000006.1"/>
</dbReference>
<organism evidence="2 3">
    <name type="scientific">Ekhidna lutea</name>
    <dbReference type="NCBI Taxonomy" id="447679"/>
    <lineage>
        <taxon>Bacteria</taxon>
        <taxon>Pseudomonadati</taxon>
        <taxon>Bacteroidota</taxon>
        <taxon>Cytophagia</taxon>
        <taxon>Cytophagales</taxon>
        <taxon>Reichenbachiellaceae</taxon>
        <taxon>Ekhidna</taxon>
    </lineage>
</organism>
<evidence type="ECO:0000313" key="2">
    <source>
        <dbReference type="EMBL" id="SNT34254.1"/>
    </source>
</evidence>
<dbReference type="AlphaFoldDB" id="A0A239LXA1"/>
<keyword evidence="1" id="KW-0732">Signal</keyword>
<dbReference type="Proteomes" id="UP000198393">
    <property type="component" value="Unassembled WGS sequence"/>
</dbReference>